<dbReference type="Proteomes" id="UP000029278">
    <property type="component" value="Unassembled WGS sequence"/>
</dbReference>
<accession>A0A090ZDV1</accession>
<proteinExistence type="predicted"/>
<dbReference type="Proteomes" id="UP000442469">
    <property type="component" value="Unassembled WGS sequence"/>
</dbReference>
<evidence type="ECO:0000313" key="1">
    <source>
        <dbReference type="EMBL" id="KFN08405.1"/>
    </source>
</evidence>
<name>A0A090ZDV1_PAEMA</name>
<evidence type="ECO:0000313" key="2">
    <source>
        <dbReference type="EMBL" id="MUG24701.1"/>
    </source>
</evidence>
<dbReference type="GeneID" id="77007694"/>
<dbReference type="HOGENOM" id="CLU_111604_0_1_9"/>
<dbReference type="PIRSF" id="PIRSF032285">
    <property type="entry name" value="UCP032285"/>
    <property type="match status" value="1"/>
</dbReference>
<dbReference type="OrthoDB" id="4954833at2"/>
<dbReference type="AlphaFoldDB" id="A0A090ZDV1"/>
<dbReference type="Pfam" id="PF08877">
    <property type="entry name" value="MepB-like"/>
    <property type="match status" value="1"/>
</dbReference>
<gene>
    <name evidence="1" type="ORF">DJ90_1803</name>
    <name evidence="2" type="ORF">GNQ08_20235</name>
</gene>
<dbReference type="InterPro" id="IPR038231">
    <property type="entry name" value="MepB-like_sf"/>
</dbReference>
<organism evidence="1 3">
    <name type="scientific">Paenibacillus macerans</name>
    <name type="common">Bacillus macerans</name>
    <dbReference type="NCBI Taxonomy" id="44252"/>
    <lineage>
        <taxon>Bacteria</taxon>
        <taxon>Bacillati</taxon>
        <taxon>Bacillota</taxon>
        <taxon>Bacilli</taxon>
        <taxon>Bacillales</taxon>
        <taxon>Paenibacillaceae</taxon>
        <taxon>Paenibacillus</taxon>
    </lineage>
</organism>
<evidence type="ECO:0000313" key="3">
    <source>
        <dbReference type="Proteomes" id="UP000029278"/>
    </source>
</evidence>
<dbReference type="InterPro" id="IPR011235">
    <property type="entry name" value="MepB-like"/>
</dbReference>
<dbReference type="RefSeq" id="WP_036623676.1">
    <property type="nucleotide sequence ID" value="NZ_BGML01000031.1"/>
</dbReference>
<comment type="caution">
    <text evidence="1">The sequence shown here is derived from an EMBL/GenBank/DDBJ whole genome shotgun (WGS) entry which is preliminary data.</text>
</comment>
<dbReference type="EMBL" id="WNZZ01000017">
    <property type="protein sequence ID" value="MUG24701.1"/>
    <property type="molecule type" value="Genomic_DNA"/>
</dbReference>
<dbReference type="Gene3D" id="3.40.1350.140">
    <property type="entry name" value="MepB-like"/>
    <property type="match status" value="1"/>
</dbReference>
<keyword evidence="3" id="KW-1185">Reference proteome</keyword>
<protein>
    <submittedName>
        <fullName evidence="2">Mep operon protein MepB</fullName>
    </submittedName>
    <submittedName>
        <fullName evidence="1">MepB family protein</fullName>
    </submittedName>
</protein>
<sequence>MNEFYKELTYVNKIFYEPNHLTISAIREEAQNSDYGAGMFQLNSKSVRFRVAKITPNKIGQFVAFWEKDGDHKNQAFSYEKATDLLVINTFTSNNKFGQFVFPKEVLVKQNILKTATTKGKMAIRVYPRWENPTSKQAIETQKWQLAYFVEVNKTNSFPVQELLKLYSN</sequence>
<dbReference type="EMBL" id="JMQA01000029">
    <property type="protein sequence ID" value="KFN08405.1"/>
    <property type="molecule type" value="Genomic_DNA"/>
</dbReference>
<dbReference type="STRING" id="44252.DJ90_1803"/>
<reference evidence="1 3" key="1">
    <citation type="submission" date="2014-04" db="EMBL/GenBank/DDBJ databases">
        <authorList>
            <person name="Bishop-Lilly K.A."/>
            <person name="Broomall S.M."/>
            <person name="Chain P.S."/>
            <person name="Chertkov O."/>
            <person name="Coyne S.R."/>
            <person name="Daligault H.E."/>
            <person name="Davenport K.W."/>
            <person name="Erkkila T."/>
            <person name="Frey K.G."/>
            <person name="Gibbons H.S."/>
            <person name="Gu W."/>
            <person name="Jaissle J."/>
            <person name="Johnson S.L."/>
            <person name="Koroleva G.I."/>
            <person name="Ladner J.T."/>
            <person name="Lo C.-C."/>
            <person name="Minogue T.D."/>
            <person name="Munk C."/>
            <person name="Palacios G.F."/>
            <person name="Redden C.L."/>
            <person name="Rosenzweig C.N."/>
            <person name="Scholz M.B."/>
            <person name="Teshima H."/>
            <person name="Xu Y."/>
        </authorList>
    </citation>
    <scope>NUCLEOTIDE SEQUENCE [LARGE SCALE GENOMIC DNA]</scope>
    <source>
        <strain evidence="1 3">8244</strain>
    </source>
</reference>
<evidence type="ECO:0000313" key="4">
    <source>
        <dbReference type="Proteomes" id="UP000442469"/>
    </source>
</evidence>
<dbReference type="PATRIC" id="fig|44252.3.peg.3414"/>
<reference evidence="2 4" key="2">
    <citation type="submission" date="2019-11" db="EMBL/GenBank/DDBJ databases">
        <title>Draft genome sequences of five Paenibacillus species of dairy origin.</title>
        <authorList>
            <person name="Olajide A.M."/>
            <person name="Chen S."/>
            <person name="Lapointe G."/>
        </authorList>
    </citation>
    <scope>NUCLEOTIDE SEQUENCE [LARGE SCALE GENOMIC DNA]</scope>
    <source>
        <strain evidence="2 4">3CT49</strain>
    </source>
</reference>